<evidence type="ECO:0000256" key="3">
    <source>
        <dbReference type="ARBA" id="ARBA00023125"/>
    </source>
</evidence>
<dbReference type="InterPro" id="IPR005119">
    <property type="entry name" value="LysR_subst-bd"/>
</dbReference>
<dbReference type="PATRIC" id="fig|294.132.peg.1998"/>
<feature type="domain" description="HTH lysR-type" evidence="5">
    <location>
        <begin position="12"/>
        <end position="69"/>
    </location>
</feature>
<dbReference type="InterPro" id="IPR050389">
    <property type="entry name" value="LysR-type_TF"/>
</dbReference>
<dbReference type="SUPFAM" id="SSF53850">
    <property type="entry name" value="Periplasmic binding protein-like II"/>
    <property type="match status" value="1"/>
</dbReference>
<dbReference type="Pfam" id="PF00126">
    <property type="entry name" value="HTH_1"/>
    <property type="match status" value="1"/>
</dbReference>
<keyword evidence="2" id="KW-0805">Transcription regulation</keyword>
<proteinExistence type="inferred from homology"/>
<dbReference type="EMBL" id="LACC01000002">
    <property type="protein sequence ID" value="KJZ50628.1"/>
    <property type="molecule type" value="Genomic_DNA"/>
</dbReference>
<dbReference type="PROSITE" id="PS50931">
    <property type="entry name" value="HTH_LYSR"/>
    <property type="match status" value="1"/>
</dbReference>
<sequence length="305" mass="34332">MPGICNLNLKSFDLNLLRVLDMLLREQNVSRAAERLALSQPTVSNALARLRSLFDDPLLVRVGRHMQPTSRALALEGPIRAALQQIEQTLNAGETFDPRLSQQQVRIALTDFVEQLCMPPLLARLGELAPNLRVDVAHLAPSLPAELLDRGELDMVLGRFEEVPARFTRRAWHSETLRLAVRKQHPLAHHTLTLDDFLGLRHLWVSGGQSRGMVDQWLGKQGLSRKIVYTTPNYLQAAHLVAHSDLSVVLPTQLANQFAQLLPLQVFELPFDVGSFHLELVYLAQRQHEPALAWLIEQILAVRPT</sequence>
<keyword evidence="3" id="KW-0238">DNA-binding</keyword>
<dbReference type="SUPFAM" id="SSF46785">
    <property type="entry name" value="Winged helix' DNA-binding domain"/>
    <property type="match status" value="1"/>
</dbReference>
<dbReference type="GO" id="GO:0003700">
    <property type="term" value="F:DNA-binding transcription factor activity"/>
    <property type="evidence" value="ECO:0007669"/>
    <property type="project" value="InterPro"/>
</dbReference>
<evidence type="ECO:0000256" key="2">
    <source>
        <dbReference type="ARBA" id="ARBA00023015"/>
    </source>
</evidence>
<evidence type="ECO:0000259" key="5">
    <source>
        <dbReference type="PROSITE" id="PS50931"/>
    </source>
</evidence>
<comment type="similarity">
    <text evidence="1">Belongs to the LysR transcriptional regulatory family.</text>
</comment>
<dbReference type="Pfam" id="PF03466">
    <property type="entry name" value="LysR_substrate"/>
    <property type="match status" value="1"/>
</dbReference>
<dbReference type="PANTHER" id="PTHR30118">
    <property type="entry name" value="HTH-TYPE TRANSCRIPTIONAL REGULATOR LEUO-RELATED"/>
    <property type="match status" value="1"/>
</dbReference>
<dbReference type="GO" id="GO:0003677">
    <property type="term" value="F:DNA binding"/>
    <property type="evidence" value="ECO:0007669"/>
    <property type="project" value="UniProtKB-KW"/>
</dbReference>
<dbReference type="InterPro" id="IPR036390">
    <property type="entry name" value="WH_DNA-bd_sf"/>
</dbReference>
<comment type="caution">
    <text evidence="6">The sequence shown here is derived from an EMBL/GenBank/DDBJ whole genome shotgun (WGS) entry which is preliminary data.</text>
</comment>
<dbReference type="PRINTS" id="PR00039">
    <property type="entry name" value="HTHLYSR"/>
</dbReference>
<evidence type="ECO:0000313" key="7">
    <source>
        <dbReference type="Proteomes" id="UP000033588"/>
    </source>
</evidence>
<reference evidence="6 7" key="1">
    <citation type="submission" date="2015-03" db="EMBL/GenBank/DDBJ databases">
        <title>Comparative genomics of Pseudomonas insights into diversity of traits involved in vanlence and defense.</title>
        <authorList>
            <person name="Qin Y."/>
        </authorList>
    </citation>
    <scope>NUCLEOTIDE SEQUENCE [LARGE SCALE GENOMIC DNA]</scope>
    <source>
        <strain evidence="6 7">C8</strain>
    </source>
</reference>
<evidence type="ECO:0000256" key="1">
    <source>
        <dbReference type="ARBA" id="ARBA00009437"/>
    </source>
</evidence>
<dbReference type="OrthoDB" id="8720143at2"/>
<dbReference type="Gene3D" id="1.10.10.10">
    <property type="entry name" value="Winged helix-like DNA-binding domain superfamily/Winged helix DNA-binding domain"/>
    <property type="match status" value="1"/>
</dbReference>
<dbReference type="PANTHER" id="PTHR30118:SF15">
    <property type="entry name" value="TRANSCRIPTIONAL REGULATORY PROTEIN"/>
    <property type="match status" value="1"/>
</dbReference>
<organism evidence="6 7">
    <name type="scientific">Pseudomonas fluorescens</name>
    <dbReference type="NCBI Taxonomy" id="294"/>
    <lineage>
        <taxon>Bacteria</taxon>
        <taxon>Pseudomonadati</taxon>
        <taxon>Pseudomonadota</taxon>
        <taxon>Gammaproteobacteria</taxon>
        <taxon>Pseudomonadales</taxon>
        <taxon>Pseudomonadaceae</taxon>
        <taxon>Pseudomonas</taxon>
    </lineage>
</organism>
<accession>A0A0F4U1K6</accession>
<gene>
    <name evidence="6" type="ORF">VC35_00105</name>
</gene>
<name>A0A0F4U1K6_PSEFL</name>
<dbReference type="Proteomes" id="UP000033588">
    <property type="component" value="Unassembled WGS sequence"/>
</dbReference>
<evidence type="ECO:0000256" key="4">
    <source>
        <dbReference type="ARBA" id="ARBA00023163"/>
    </source>
</evidence>
<dbReference type="RefSeq" id="WP_046037021.1">
    <property type="nucleotide sequence ID" value="NZ_LACC01000002.1"/>
</dbReference>
<dbReference type="InterPro" id="IPR000847">
    <property type="entry name" value="LysR_HTH_N"/>
</dbReference>
<protein>
    <submittedName>
        <fullName evidence="6">LysR family transcriptional regulator</fullName>
    </submittedName>
</protein>
<dbReference type="AlphaFoldDB" id="A0A0F4U1K6"/>
<dbReference type="Gene3D" id="3.40.190.10">
    <property type="entry name" value="Periplasmic binding protein-like II"/>
    <property type="match status" value="2"/>
</dbReference>
<keyword evidence="4" id="KW-0804">Transcription</keyword>
<evidence type="ECO:0000313" key="6">
    <source>
        <dbReference type="EMBL" id="KJZ50628.1"/>
    </source>
</evidence>
<dbReference type="InterPro" id="IPR036388">
    <property type="entry name" value="WH-like_DNA-bd_sf"/>
</dbReference>